<evidence type="ECO:0000259" key="9">
    <source>
        <dbReference type="Pfam" id="PF01490"/>
    </source>
</evidence>
<comment type="similarity">
    <text evidence="2">Belongs to the amino acid/polyamine transporter 2 family.</text>
</comment>
<dbReference type="PANTHER" id="PTHR22950:SF530">
    <property type="entry name" value="VACUOLAR AMINO ACID TRANSPORTER 3"/>
    <property type="match status" value="1"/>
</dbReference>
<evidence type="ECO:0000256" key="3">
    <source>
        <dbReference type="ARBA" id="ARBA00022554"/>
    </source>
</evidence>
<reference evidence="10 11" key="1">
    <citation type="journal article" date="2011" name="Proc. Natl. Acad. Sci. U.S.A.">
        <title>Evolutionary erosion of yeast sex chromosomes by mating-type switching accidents.</title>
        <authorList>
            <person name="Gordon J.L."/>
            <person name="Armisen D."/>
            <person name="Proux-Wera E."/>
            <person name="Oheigeartaigh S.S."/>
            <person name="Byrne K.P."/>
            <person name="Wolfe K.H."/>
        </authorList>
    </citation>
    <scope>NUCLEOTIDE SEQUENCE [LARGE SCALE GENOMIC DNA]</scope>
    <source>
        <strain evidence="11">ATCC 24235 / CBS 4417 / NBRC 1672 / NRRL Y-8282 / UCD 70-5</strain>
    </source>
</reference>
<feature type="transmembrane region" description="Helical" evidence="8">
    <location>
        <begin position="416"/>
        <end position="445"/>
    </location>
</feature>
<feature type="region of interest" description="Disordered" evidence="7">
    <location>
        <begin position="1"/>
        <end position="34"/>
    </location>
</feature>
<feature type="transmembrane region" description="Helical" evidence="8">
    <location>
        <begin position="317"/>
        <end position="335"/>
    </location>
</feature>
<evidence type="ECO:0000256" key="2">
    <source>
        <dbReference type="ARBA" id="ARBA00008066"/>
    </source>
</evidence>
<name>G8BPJ5_TETPH</name>
<protein>
    <recommendedName>
        <fullName evidence="9">Amino acid transporter transmembrane domain-containing protein</fullName>
    </recommendedName>
</protein>
<feature type="transmembrane region" description="Helical" evidence="8">
    <location>
        <begin position="573"/>
        <end position="595"/>
    </location>
</feature>
<feature type="transmembrane region" description="Helical" evidence="8">
    <location>
        <begin position="342"/>
        <end position="362"/>
    </location>
</feature>
<dbReference type="Pfam" id="PF01490">
    <property type="entry name" value="Aa_trans"/>
    <property type="match status" value="1"/>
</dbReference>
<dbReference type="EMBL" id="HE612857">
    <property type="protein sequence ID" value="CCE61926.1"/>
    <property type="molecule type" value="Genomic_DNA"/>
</dbReference>
<feature type="transmembrane region" description="Helical" evidence="8">
    <location>
        <begin position="509"/>
        <end position="527"/>
    </location>
</feature>
<dbReference type="GO" id="GO:0005302">
    <property type="term" value="F:L-tyrosine transmembrane transporter activity"/>
    <property type="evidence" value="ECO:0007669"/>
    <property type="project" value="EnsemblFungi"/>
</dbReference>
<evidence type="ECO:0000313" key="10">
    <source>
        <dbReference type="EMBL" id="CCE61926.1"/>
    </source>
</evidence>
<sequence>MSENKTVDKSQLLINNPNSSSRTPNAPLNNDYGTINDTGNPLLNDQMVSLPKNDITHTPVSRQRSMSFSQVSVQSSSNNVLEDAGLPMSHRDITAPGGFRRSFIMRKHILENKKIPYLPNFMLTNFNDFLYLYGHYAGEDLSESDEDEEAIEDEEDYQDFARRPLLNNVSPSNNPLATGVSPTEIPHRIAKRKGDNNKKASTFKAILLLLKSFVGTGILFLPKGFSNGGYTFSTISLLVCSLLSYYCFILLISTKDQMKGINGYGDLGNHLYGKNMKLAILLSIVLSQIGFSAAYTVFVATNLKTLCQNLFSNNQHFSIVLFIIFQTLLFIPLSFTRNITKLTATALVADLFIFIGVIYIYYYPITYIIKNGIATETIVPFNNKNWSLFIGTAIFTFEGIGLLIPIQESMAKPHQFFISLTLVMVIVTVIFISVGLLCYCAFGSSVETVVLLNFPQDSPYTLTVQLLYCLAILLSTPLQLFPAIRILENWVFKKKGSGKYNPKIKWAKNYFRSLIVIGTTCIAWSGANDLDKFVSLVGSFACIPLIYIYPPLLHYKACKINGSANLVQNYLDIILILFGVILMSYTSFQTIQLWLS</sequence>
<dbReference type="OMA" id="PPGWITH"/>
<organism evidence="10 11">
    <name type="scientific">Tetrapisispora phaffii (strain ATCC 24235 / CBS 4417 / NBRC 1672 / NRRL Y-8282 / UCD 70-5)</name>
    <name type="common">Yeast</name>
    <name type="synonym">Fabospora phaffii</name>
    <dbReference type="NCBI Taxonomy" id="1071381"/>
    <lineage>
        <taxon>Eukaryota</taxon>
        <taxon>Fungi</taxon>
        <taxon>Dikarya</taxon>
        <taxon>Ascomycota</taxon>
        <taxon>Saccharomycotina</taxon>
        <taxon>Saccharomycetes</taxon>
        <taxon>Saccharomycetales</taxon>
        <taxon>Saccharomycetaceae</taxon>
        <taxon>Tetrapisispora</taxon>
    </lineage>
</organism>
<dbReference type="OrthoDB" id="1684102at2759"/>
<evidence type="ECO:0000256" key="6">
    <source>
        <dbReference type="ARBA" id="ARBA00023136"/>
    </source>
</evidence>
<feature type="transmembrane region" description="Helical" evidence="8">
    <location>
        <begin position="278"/>
        <end position="297"/>
    </location>
</feature>
<dbReference type="RefSeq" id="XP_003684360.1">
    <property type="nucleotide sequence ID" value="XM_003684312.1"/>
</dbReference>
<keyword evidence="4 8" id="KW-0812">Transmembrane</keyword>
<dbReference type="STRING" id="1071381.G8BPJ5"/>
<dbReference type="GO" id="GO:0015188">
    <property type="term" value="F:L-isoleucine transmembrane transporter activity"/>
    <property type="evidence" value="ECO:0007669"/>
    <property type="project" value="EnsemblFungi"/>
</dbReference>
<feature type="transmembrane region" description="Helical" evidence="8">
    <location>
        <begin position="533"/>
        <end position="552"/>
    </location>
</feature>
<dbReference type="GO" id="GO:0015186">
    <property type="term" value="F:L-glutamine transmembrane transporter activity"/>
    <property type="evidence" value="ECO:0007669"/>
    <property type="project" value="EnsemblFungi"/>
</dbReference>
<feature type="domain" description="Amino acid transporter transmembrane" evidence="9">
    <location>
        <begin position="199"/>
        <end position="592"/>
    </location>
</feature>
<dbReference type="GO" id="GO:0032974">
    <property type="term" value="P:amino acid transmembrane export from vacuole"/>
    <property type="evidence" value="ECO:0007669"/>
    <property type="project" value="EnsemblFungi"/>
</dbReference>
<keyword evidence="6 8" id="KW-0472">Membrane</keyword>
<dbReference type="Proteomes" id="UP000005666">
    <property type="component" value="Chromosome 2"/>
</dbReference>
<evidence type="ECO:0000256" key="7">
    <source>
        <dbReference type="SAM" id="MobiDB-lite"/>
    </source>
</evidence>
<dbReference type="AlphaFoldDB" id="G8BPJ5"/>
<evidence type="ECO:0000256" key="1">
    <source>
        <dbReference type="ARBA" id="ARBA00004128"/>
    </source>
</evidence>
<proteinExistence type="inferred from homology"/>
<accession>G8BPJ5</accession>
<dbReference type="GO" id="GO:0000329">
    <property type="term" value="C:fungal-type vacuole membrane"/>
    <property type="evidence" value="ECO:0007669"/>
    <property type="project" value="EnsemblFungi"/>
</dbReference>
<dbReference type="HOGENOM" id="CLU_009646_3_2_1"/>
<feature type="transmembrane region" description="Helical" evidence="8">
    <location>
        <begin position="232"/>
        <end position="252"/>
    </location>
</feature>
<evidence type="ECO:0000313" key="11">
    <source>
        <dbReference type="Proteomes" id="UP000005666"/>
    </source>
</evidence>
<feature type="transmembrane region" description="Helical" evidence="8">
    <location>
        <begin position="201"/>
        <end position="220"/>
    </location>
</feature>
<gene>
    <name evidence="10" type="primary">TPHA0B02530</name>
    <name evidence="10" type="ordered locus">TPHA_0B02530</name>
</gene>
<evidence type="ECO:0000256" key="5">
    <source>
        <dbReference type="ARBA" id="ARBA00022989"/>
    </source>
</evidence>
<feature type="transmembrane region" description="Helical" evidence="8">
    <location>
        <begin position="465"/>
        <end position="488"/>
    </location>
</feature>
<dbReference type="eggNOG" id="KOG1304">
    <property type="taxonomic scope" value="Eukaryota"/>
</dbReference>
<feature type="compositionally biased region" description="Polar residues" evidence="7">
    <location>
        <begin position="12"/>
        <end position="34"/>
    </location>
</feature>
<dbReference type="InterPro" id="IPR013057">
    <property type="entry name" value="AA_transpt_TM"/>
</dbReference>
<evidence type="ECO:0000256" key="8">
    <source>
        <dbReference type="SAM" id="Phobius"/>
    </source>
</evidence>
<keyword evidence="5 8" id="KW-1133">Transmembrane helix</keyword>
<dbReference type="GeneID" id="11534862"/>
<dbReference type="GO" id="GO:0015824">
    <property type="term" value="P:proline transport"/>
    <property type="evidence" value="ECO:0007669"/>
    <property type="project" value="EnsemblFungi"/>
</dbReference>
<dbReference type="Gene3D" id="1.20.1740.10">
    <property type="entry name" value="Amino acid/polyamine transporter I"/>
    <property type="match status" value="1"/>
</dbReference>
<keyword evidence="11" id="KW-1185">Reference proteome</keyword>
<keyword evidence="3" id="KW-0926">Vacuole</keyword>
<dbReference type="KEGG" id="tpf:TPHA_0B02530"/>
<comment type="subcellular location">
    <subcellularLocation>
        <location evidence="1">Vacuole membrane</location>
        <topology evidence="1">Multi-pass membrane protein</topology>
    </subcellularLocation>
</comment>
<evidence type="ECO:0000256" key="4">
    <source>
        <dbReference type="ARBA" id="ARBA00022692"/>
    </source>
</evidence>
<feature type="transmembrane region" description="Helical" evidence="8">
    <location>
        <begin position="386"/>
        <end position="404"/>
    </location>
</feature>
<dbReference type="PANTHER" id="PTHR22950">
    <property type="entry name" value="AMINO ACID TRANSPORTER"/>
    <property type="match status" value="1"/>
</dbReference>